<proteinExistence type="inferred from homology"/>
<feature type="compositionally biased region" description="Basic and acidic residues" evidence="3">
    <location>
        <begin position="321"/>
        <end position="350"/>
    </location>
</feature>
<feature type="compositionally biased region" description="Polar residues" evidence="3">
    <location>
        <begin position="385"/>
        <end position="395"/>
    </location>
</feature>
<dbReference type="Proteomes" id="UP000001861">
    <property type="component" value="Unassembled WGS sequence"/>
</dbReference>
<dbReference type="KEGG" id="cci:CC1G_12016"/>
<evidence type="ECO:0000313" key="6">
    <source>
        <dbReference type="Proteomes" id="UP000001861"/>
    </source>
</evidence>
<dbReference type="AlphaFoldDB" id="A8NF20"/>
<feature type="region of interest" description="Disordered" evidence="3">
    <location>
        <begin position="176"/>
        <end position="200"/>
    </location>
</feature>
<evidence type="ECO:0000313" key="5">
    <source>
        <dbReference type="EMBL" id="EAU88624.2"/>
    </source>
</evidence>
<feature type="compositionally biased region" description="Basic and acidic residues" evidence="3">
    <location>
        <begin position="363"/>
        <end position="377"/>
    </location>
</feature>
<dbReference type="InterPro" id="IPR053246">
    <property type="entry name" value="NS_splicing_regulatory_protein"/>
</dbReference>
<dbReference type="OrthoDB" id="446635at2759"/>
<name>A8NF20_COPC7</name>
<dbReference type="STRING" id="240176.A8NF20"/>
<dbReference type="OMA" id="MSKPLAF"/>
<keyword evidence="2" id="KW-0175">Coiled coil</keyword>
<organism evidence="5 6">
    <name type="scientific">Coprinopsis cinerea (strain Okayama-7 / 130 / ATCC MYA-4618 / FGSC 9003)</name>
    <name type="common">Inky cap fungus</name>
    <name type="synonym">Hormographiella aspergillata</name>
    <dbReference type="NCBI Taxonomy" id="240176"/>
    <lineage>
        <taxon>Eukaryota</taxon>
        <taxon>Fungi</taxon>
        <taxon>Dikarya</taxon>
        <taxon>Basidiomycota</taxon>
        <taxon>Agaricomycotina</taxon>
        <taxon>Agaricomycetes</taxon>
        <taxon>Agaricomycetidae</taxon>
        <taxon>Agaricales</taxon>
        <taxon>Agaricineae</taxon>
        <taxon>Psathyrellaceae</taxon>
        <taxon>Coprinopsis</taxon>
    </lineage>
</organism>
<dbReference type="InterPro" id="IPR018612">
    <property type="entry name" value="NSRP1_N"/>
</dbReference>
<evidence type="ECO:0000259" key="4">
    <source>
        <dbReference type="Pfam" id="PF09745"/>
    </source>
</evidence>
<dbReference type="PANTHER" id="PTHR47845:SF1">
    <property type="entry name" value="NUCLEAR SPECKLE SPLICING REGULATORY PROTEIN 1 HOMOLOG"/>
    <property type="match status" value="1"/>
</dbReference>
<dbReference type="HOGENOM" id="CLU_042321_1_0_1"/>
<dbReference type="EMBL" id="AACS02000002">
    <property type="protein sequence ID" value="EAU88624.2"/>
    <property type="molecule type" value="Genomic_DNA"/>
</dbReference>
<dbReference type="eggNOG" id="KOG2117">
    <property type="taxonomic scope" value="Eukaryota"/>
</dbReference>
<keyword evidence="6" id="KW-1185">Reference proteome</keyword>
<dbReference type="GeneID" id="6009689"/>
<comment type="similarity">
    <text evidence="1">Belongs to the NSRP1 family.</text>
</comment>
<sequence length="395" mass="44784">MALLMDLILTARELGLASSHHHIAGIMKLSFSLKAKKDTAPAKPPPPKPALFSGDDAETEEPAVPVSVPYNVEASKAMQKRIEQEKAVDPSVYDYDEVWDRMQEVKEKQKAAKAIEAMERKPKYIHNLLSSAATRKLDHLRAEEKMMQRERELEGDEFKDKEAFVTQAYKEQLAEIRKAEEEEKKREEEEKKRRGGGTGMAHFYRKLLEESAQQHEATMKAAEKRVIGPQAGPEANLTITKPPDFTPKSDLELAALAREQGKEVELNDDNQIVDKRELLAAGLNLSLPNTRNLALRKAMAAKADGEKNDAPVHTAVGLAASKKEIQERRAREIRRQMEEEQRKAAAKKKEEEEESLQRVVAKRNTEEDVMSARERYLARKRQRLEQTQTTSEEAS</sequence>
<gene>
    <name evidence="5" type="ORF">CC1G_12016</name>
</gene>
<dbReference type="GO" id="GO:0000381">
    <property type="term" value="P:regulation of alternative mRNA splicing, via spliceosome"/>
    <property type="evidence" value="ECO:0007669"/>
    <property type="project" value="InterPro"/>
</dbReference>
<feature type="region of interest" description="Disordered" evidence="3">
    <location>
        <begin position="228"/>
        <end position="248"/>
    </location>
</feature>
<evidence type="ECO:0000256" key="2">
    <source>
        <dbReference type="ARBA" id="ARBA00023054"/>
    </source>
</evidence>
<dbReference type="VEuPathDB" id="FungiDB:CC1G_12016"/>
<comment type="caution">
    <text evidence="5">The sequence shown here is derived from an EMBL/GenBank/DDBJ whole genome shotgun (WGS) entry which is preliminary data.</text>
</comment>
<dbReference type="RefSeq" id="XP_001833191.2">
    <property type="nucleotide sequence ID" value="XM_001833139.2"/>
</dbReference>
<feature type="region of interest" description="Disordered" evidence="3">
    <location>
        <begin position="303"/>
        <end position="395"/>
    </location>
</feature>
<dbReference type="Pfam" id="PF09745">
    <property type="entry name" value="NSRP1_N"/>
    <property type="match status" value="1"/>
</dbReference>
<dbReference type="FunCoup" id="A8NF20">
    <property type="interactions" value="33"/>
</dbReference>
<feature type="region of interest" description="Disordered" evidence="3">
    <location>
        <begin position="37"/>
        <end position="63"/>
    </location>
</feature>
<feature type="compositionally biased region" description="Basic and acidic residues" evidence="3">
    <location>
        <begin position="176"/>
        <end position="192"/>
    </location>
</feature>
<evidence type="ECO:0000256" key="1">
    <source>
        <dbReference type="ARBA" id="ARBA00010126"/>
    </source>
</evidence>
<evidence type="ECO:0000256" key="3">
    <source>
        <dbReference type="SAM" id="MobiDB-lite"/>
    </source>
</evidence>
<protein>
    <submittedName>
        <fullName evidence="5">Ccdc55 protein</fullName>
    </submittedName>
</protein>
<reference evidence="5 6" key="1">
    <citation type="journal article" date="2010" name="Proc. Natl. Acad. Sci. U.S.A.">
        <title>Insights into evolution of multicellular fungi from the assembled chromosomes of the mushroom Coprinopsis cinerea (Coprinus cinereus).</title>
        <authorList>
            <person name="Stajich J.E."/>
            <person name="Wilke S.K."/>
            <person name="Ahren D."/>
            <person name="Au C.H."/>
            <person name="Birren B.W."/>
            <person name="Borodovsky M."/>
            <person name="Burns C."/>
            <person name="Canback B."/>
            <person name="Casselton L.A."/>
            <person name="Cheng C.K."/>
            <person name="Deng J."/>
            <person name="Dietrich F.S."/>
            <person name="Fargo D.C."/>
            <person name="Farman M.L."/>
            <person name="Gathman A.C."/>
            <person name="Goldberg J."/>
            <person name="Guigo R."/>
            <person name="Hoegger P.J."/>
            <person name="Hooker J.B."/>
            <person name="Huggins A."/>
            <person name="James T.Y."/>
            <person name="Kamada T."/>
            <person name="Kilaru S."/>
            <person name="Kodira C."/>
            <person name="Kues U."/>
            <person name="Kupfer D."/>
            <person name="Kwan H.S."/>
            <person name="Lomsadze A."/>
            <person name="Li W."/>
            <person name="Lilly W.W."/>
            <person name="Ma L.J."/>
            <person name="Mackey A.J."/>
            <person name="Manning G."/>
            <person name="Martin F."/>
            <person name="Muraguchi H."/>
            <person name="Natvig D.O."/>
            <person name="Palmerini H."/>
            <person name="Ramesh M.A."/>
            <person name="Rehmeyer C.J."/>
            <person name="Roe B.A."/>
            <person name="Shenoy N."/>
            <person name="Stanke M."/>
            <person name="Ter-Hovhannisyan V."/>
            <person name="Tunlid A."/>
            <person name="Velagapudi R."/>
            <person name="Vision T.J."/>
            <person name="Zeng Q."/>
            <person name="Zolan M.E."/>
            <person name="Pukkila P.J."/>
        </authorList>
    </citation>
    <scope>NUCLEOTIDE SEQUENCE [LARGE SCALE GENOMIC DNA]</scope>
    <source>
        <strain evidence="6">Okayama-7 / 130 / ATCC MYA-4618 / FGSC 9003</strain>
    </source>
</reference>
<accession>A8NF20</accession>
<dbReference type="InParanoid" id="A8NF20"/>
<dbReference type="PANTHER" id="PTHR47845">
    <property type="entry name" value="NUCLEAR SPECKLE SPLICING REGULATORY PROTEIN 1 HOMOLOG"/>
    <property type="match status" value="1"/>
</dbReference>
<feature type="domain" description="Nuclear speckle splicing regulatory protein 1 N-terminal" evidence="4">
    <location>
        <begin position="79"/>
        <end position="195"/>
    </location>
</feature>